<sequence length="875" mass="98245">MAQLPVTKAADAALSELPALPVPLVMRQELLTRMLRDQPRVRVWEIVAPAGYGKTALLTQAARHEWRGPRRLRWLTLGPAYDTPDQLVEALGTVQGTDLFLDDVDALRNPECWRVLTDFVGSVSEDSRLFLAARSECDLKLGRLELAGIAARWSERELRMSQEELLALCADCPAADVSGVLEAAEGWAAGARALAMAGTGWSWQAPEVAGIARIPDPLARYFEEQVLHSLSESQLRLMMELAVLERFSASIVRDLPGSAWNWHDLLELKRKGLFLRPLDDNEEWHRLHGLLATFLRRQLRRMASERERSLHRFAAEWFQTSGYPTEAVRHAHACGDREFAAAVVERAGAFRLSMHQGVSVLRQDAEPPGRAHEYPLLTLGQIYLKAQDGRFEEARAQFNHLRAATHEFQALRSSGREADVDSLVDVLDMVLRVYEDQSIDAPEIDILERHLEHAMDNDPVMLASLASILCVAYSSCGRVRDAYAICELGLGSLRHHRADHVLFYLHMQQARVTLMLGRPKESMLHIEHAQSLSRRAFGERGHGEAIVDVMRGVLYYENNDLDAAARVLASSLRHEVLLNGWFELYANGFSAAVDLAALRQGEAAVATVLNEAEIIARQKQLQRLADYIQILRLREATRVGNLPYAVSLLESETISQLTAPGTTGPAWGLRLRNAALIEGARLLLRMNRLREAADYLRRMERRHVQDGDTRLRFSFEVLAMTTAFKLRRHQEAFDTFVRAAELALEAGFTRQLLNHRDSLLEVFEWAMNTGRPMSSRITAFCGSALRHADATESGQTLQRRLIPKRRAQSTSEVDLSAREAEILSLVAEGLSTKEIAYRLGVSVSTVKTHRKKIYQKLGVNRRSQAIALARAKLIV</sequence>
<dbReference type="Pfam" id="PF00196">
    <property type="entry name" value="GerE"/>
    <property type="match status" value="1"/>
</dbReference>
<dbReference type="PRINTS" id="PR00038">
    <property type="entry name" value="HTHLUXR"/>
</dbReference>
<dbReference type="InterPro" id="IPR059106">
    <property type="entry name" value="WHD_MalT"/>
</dbReference>
<dbReference type="Pfam" id="PF25873">
    <property type="entry name" value="WHD_MalT"/>
    <property type="match status" value="1"/>
</dbReference>
<dbReference type="SMART" id="SM00421">
    <property type="entry name" value="HTH_LUXR"/>
    <property type="match status" value="1"/>
</dbReference>
<dbReference type="EMBL" id="JBHSDU010000015">
    <property type="protein sequence ID" value="MFC4314237.1"/>
    <property type="molecule type" value="Genomic_DNA"/>
</dbReference>
<dbReference type="PANTHER" id="PTHR44688">
    <property type="entry name" value="DNA-BINDING TRANSCRIPTIONAL ACTIVATOR DEVR_DOSR"/>
    <property type="match status" value="1"/>
</dbReference>
<evidence type="ECO:0000313" key="5">
    <source>
        <dbReference type="EMBL" id="MFC4314237.1"/>
    </source>
</evidence>
<dbReference type="SUPFAM" id="SSF52540">
    <property type="entry name" value="P-loop containing nucleoside triphosphate hydrolases"/>
    <property type="match status" value="1"/>
</dbReference>
<organism evidence="5 6">
    <name type="scientific">Steroidobacter flavus</name>
    <dbReference type="NCBI Taxonomy" id="1842136"/>
    <lineage>
        <taxon>Bacteria</taxon>
        <taxon>Pseudomonadati</taxon>
        <taxon>Pseudomonadota</taxon>
        <taxon>Gammaproteobacteria</taxon>
        <taxon>Steroidobacterales</taxon>
        <taxon>Steroidobacteraceae</taxon>
        <taxon>Steroidobacter</taxon>
    </lineage>
</organism>
<evidence type="ECO:0000313" key="6">
    <source>
        <dbReference type="Proteomes" id="UP001595904"/>
    </source>
</evidence>
<feature type="domain" description="HTH luxR-type" evidence="4">
    <location>
        <begin position="808"/>
        <end position="873"/>
    </location>
</feature>
<keyword evidence="6" id="KW-1185">Reference proteome</keyword>
<accession>A0ABV8T478</accession>
<evidence type="ECO:0000256" key="2">
    <source>
        <dbReference type="ARBA" id="ARBA00023125"/>
    </source>
</evidence>
<keyword evidence="3" id="KW-0804">Transcription</keyword>
<evidence type="ECO:0000256" key="3">
    <source>
        <dbReference type="ARBA" id="ARBA00023163"/>
    </source>
</evidence>
<dbReference type="PROSITE" id="PS50043">
    <property type="entry name" value="HTH_LUXR_2"/>
    <property type="match status" value="1"/>
</dbReference>
<reference evidence="6" key="1">
    <citation type="journal article" date="2019" name="Int. J. Syst. Evol. Microbiol.">
        <title>The Global Catalogue of Microorganisms (GCM) 10K type strain sequencing project: providing services to taxonomists for standard genome sequencing and annotation.</title>
        <authorList>
            <consortium name="The Broad Institute Genomics Platform"/>
            <consortium name="The Broad Institute Genome Sequencing Center for Infectious Disease"/>
            <person name="Wu L."/>
            <person name="Ma J."/>
        </authorList>
    </citation>
    <scope>NUCLEOTIDE SEQUENCE [LARGE SCALE GENOMIC DNA]</scope>
    <source>
        <strain evidence="6">CGMCC 1.10759</strain>
    </source>
</reference>
<dbReference type="Gene3D" id="1.10.10.10">
    <property type="entry name" value="Winged helix-like DNA-binding domain superfamily/Winged helix DNA-binding domain"/>
    <property type="match status" value="1"/>
</dbReference>
<dbReference type="InterPro" id="IPR011990">
    <property type="entry name" value="TPR-like_helical_dom_sf"/>
</dbReference>
<keyword evidence="1" id="KW-0805">Transcription regulation</keyword>
<evidence type="ECO:0000259" key="4">
    <source>
        <dbReference type="PROSITE" id="PS50043"/>
    </source>
</evidence>
<proteinExistence type="predicted"/>
<dbReference type="InterPro" id="IPR016032">
    <property type="entry name" value="Sig_transdc_resp-reg_C-effctor"/>
</dbReference>
<dbReference type="Proteomes" id="UP001595904">
    <property type="component" value="Unassembled WGS sequence"/>
</dbReference>
<comment type="caution">
    <text evidence="5">The sequence shown here is derived from an EMBL/GenBank/DDBJ whole genome shotgun (WGS) entry which is preliminary data.</text>
</comment>
<dbReference type="SUPFAM" id="SSF48452">
    <property type="entry name" value="TPR-like"/>
    <property type="match status" value="1"/>
</dbReference>
<gene>
    <name evidence="5" type="ORF">ACFPN2_34550</name>
</gene>
<dbReference type="PANTHER" id="PTHR44688:SF16">
    <property type="entry name" value="DNA-BINDING TRANSCRIPTIONAL ACTIVATOR DEVR_DOSR"/>
    <property type="match status" value="1"/>
</dbReference>
<dbReference type="CDD" id="cd06170">
    <property type="entry name" value="LuxR_C_like"/>
    <property type="match status" value="1"/>
</dbReference>
<keyword evidence="2" id="KW-0238">DNA-binding</keyword>
<dbReference type="InterPro" id="IPR036388">
    <property type="entry name" value="WH-like_DNA-bd_sf"/>
</dbReference>
<dbReference type="SUPFAM" id="SSF46894">
    <property type="entry name" value="C-terminal effector domain of the bipartite response regulators"/>
    <property type="match status" value="1"/>
</dbReference>
<name>A0ABV8T478_9GAMM</name>
<protein>
    <submittedName>
        <fullName evidence="5">LuxR C-terminal-related transcriptional regulator</fullName>
    </submittedName>
</protein>
<dbReference type="InterPro" id="IPR000792">
    <property type="entry name" value="Tscrpt_reg_LuxR_C"/>
</dbReference>
<dbReference type="InterPro" id="IPR027417">
    <property type="entry name" value="P-loop_NTPase"/>
</dbReference>
<evidence type="ECO:0000256" key="1">
    <source>
        <dbReference type="ARBA" id="ARBA00023015"/>
    </source>
</evidence>
<dbReference type="Gene3D" id="1.25.40.10">
    <property type="entry name" value="Tetratricopeptide repeat domain"/>
    <property type="match status" value="1"/>
</dbReference>